<feature type="transmembrane region" description="Helical" evidence="1">
    <location>
        <begin position="257"/>
        <end position="276"/>
    </location>
</feature>
<keyword evidence="1" id="KW-1133">Transmembrane helix</keyword>
<accession>A0ABV2D2V1</accession>
<proteinExistence type="predicted"/>
<evidence type="ECO:0000313" key="3">
    <source>
        <dbReference type="Proteomes" id="UP001548713"/>
    </source>
</evidence>
<dbReference type="EMBL" id="JBEWLY010000019">
    <property type="protein sequence ID" value="MET1756203.1"/>
    <property type="molecule type" value="Genomic_DNA"/>
</dbReference>
<dbReference type="Proteomes" id="UP001548713">
    <property type="component" value="Unassembled WGS sequence"/>
</dbReference>
<sequence length="396" mass="41316">MLEPAGTGQPFPRAFLRIGGASLAQHQLGLVLGLECQRLICLARGPSPELIALQHAAEGAGLRFHIVPGPQQLSALVTATDELIVVTEGLFADWSRAATLLNSGGPSVVALPDDGAVAEGFERLDINHAAAGVMKISGALVDRLHDLPSDCDVVSALTRIALQSGTPMRQVPPDTRRGVNWRMVRSEGEALAIEVEWLRARLVIGSSAAPSDRLARAGVLSFGSSLLHAGNASGAVGAGALLVLALAFGTAWLGSPVLAFVFIALAWVLARATELLRSAEREAHNVSTPAIPRAHALGWLVDISIVAVCALGLAAPPGWPAVDIEYRIFAPLMLVLMLHLAPRLLADGFAAWTGDRALLGLLLAVAAALDHLGIAVRLLAVVLAVAAIVLPPRRLN</sequence>
<feature type="transmembrane region" description="Helical" evidence="1">
    <location>
        <begin position="358"/>
        <end position="390"/>
    </location>
</feature>
<feature type="transmembrane region" description="Helical" evidence="1">
    <location>
        <begin position="297"/>
        <end position="316"/>
    </location>
</feature>
<dbReference type="RefSeq" id="WP_353984694.1">
    <property type="nucleotide sequence ID" value="NZ_JBEWLY010000019.1"/>
</dbReference>
<feature type="transmembrane region" description="Helical" evidence="1">
    <location>
        <begin position="328"/>
        <end position="346"/>
    </location>
</feature>
<organism evidence="2 3">
    <name type="scientific">Novosphingobium kalidii</name>
    <dbReference type="NCBI Taxonomy" id="3230299"/>
    <lineage>
        <taxon>Bacteria</taxon>
        <taxon>Pseudomonadati</taxon>
        <taxon>Pseudomonadota</taxon>
        <taxon>Alphaproteobacteria</taxon>
        <taxon>Sphingomonadales</taxon>
        <taxon>Sphingomonadaceae</taxon>
        <taxon>Novosphingobium</taxon>
    </lineage>
</organism>
<gene>
    <name evidence="2" type="ORF">ABVV53_12165</name>
</gene>
<comment type="caution">
    <text evidence="2">The sequence shown here is derived from an EMBL/GenBank/DDBJ whole genome shotgun (WGS) entry which is preliminary data.</text>
</comment>
<keyword evidence="3" id="KW-1185">Reference proteome</keyword>
<evidence type="ECO:0000256" key="1">
    <source>
        <dbReference type="SAM" id="Phobius"/>
    </source>
</evidence>
<keyword evidence="1" id="KW-0812">Transmembrane</keyword>
<evidence type="ECO:0000313" key="2">
    <source>
        <dbReference type="EMBL" id="MET1756203.1"/>
    </source>
</evidence>
<keyword evidence="1" id="KW-0472">Membrane</keyword>
<dbReference type="SUPFAM" id="SSF53448">
    <property type="entry name" value="Nucleotide-diphospho-sugar transferases"/>
    <property type="match status" value="1"/>
</dbReference>
<dbReference type="InterPro" id="IPR029044">
    <property type="entry name" value="Nucleotide-diphossugar_trans"/>
</dbReference>
<name>A0ABV2D2V1_9SPHN</name>
<protein>
    <submittedName>
        <fullName evidence="2">Uncharacterized protein</fullName>
    </submittedName>
</protein>
<reference evidence="2 3" key="1">
    <citation type="submission" date="2024-07" db="EMBL/GenBank/DDBJ databases">
        <title>Novosphingobium kalidii RD2P27.</title>
        <authorList>
            <person name="Sun J.-Q."/>
        </authorList>
    </citation>
    <scope>NUCLEOTIDE SEQUENCE [LARGE SCALE GENOMIC DNA]</scope>
    <source>
        <strain evidence="2 3">RD2P27</strain>
    </source>
</reference>